<dbReference type="InterPro" id="IPR029062">
    <property type="entry name" value="Class_I_gatase-like"/>
</dbReference>
<comment type="similarity">
    <text evidence="15">Belongs to the HisA/HisF family.</text>
</comment>
<dbReference type="InterPro" id="IPR050064">
    <property type="entry name" value="IGPS_HisA/HisF"/>
</dbReference>
<dbReference type="InterPro" id="IPR011060">
    <property type="entry name" value="RibuloseP-bd_barrel"/>
</dbReference>
<evidence type="ECO:0000256" key="12">
    <source>
        <dbReference type="PIRNR" id="PIRNR036936"/>
    </source>
</evidence>
<evidence type="ECO:0000256" key="6">
    <source>
        <dbReference type="ARBA" id="ARBA00023239"/>
    </source>
</evidence>
<comment type="caution">
    <text evidence="17">The sequence shown here is derived from an EMBL/GenBank/DDBJ whole genome shotgun (WGS) entry which is preliminary data.</text>
</comment>
<comment type="catalytic activity">
    <reaction evidence="9 12">
        <text>L-glutamine + H2O = L-glutamate + NH4(+)</text>
        <dbReference type="Rhea" id="RHEA:15889"/>
        <dbReference type="ChEBI" id="CHEBI:15377"/>
        <dbReference type="ChEBI" id="CHEBI:28938"/>
        <dbReference type="ChEBI" id="CHEBI:29985"/>
        <dbReference type="ChEBI" id="CHEBI:58359"/>
        <dbReference type="EC" id="3.5.1.2"/>
    </reaction>
</comment>
<comment type="catalytic activity">
    <reaction evidence="8 12">
        <text>5-[(5-phospho-1-deoxy-D-ribulos-1-ylimino)methylamino]-1-(5-phospho-beta-D-ribosyl)imidazole-4-carboxamide + L-glutamine = D-erythro-1-(imidazol-4-yl)glycerol 3-phosphate + 5-amino-1-(5-phospho-beta-D-ribosyl)imidazole-4-carboxamide + L-glutamate + H(+)</text>
        <dbReference type="Rhea" id="RHEA:24793"/>
        <dbReference type="ChEBI" id="CHEBI:15378"/>
        <dbReference type="ChEBI" id="CHEBI:29985"/>
        <dbReference type="ChEBI" id="CHEBI:58278"/>
        <dbReference type="ChEBI" id="CHEBI:58359"/>
        <dbReference type="ChEBI" id="CHEBI:58475"/>
        <dbReference type="ChEBI" id="CHEBI:58525"/>
        <dbReference type="EC" id="4.3.2.10"/>
    </reaction>
</comment>
<evidence type="ECO:0000256" key="4">
    <source>
        <dbReference type="ARBA" id="ARBA00022962"/>
    </source>
</evidence>
<feature type="region of interest" description="PRFAR binding" evidence="14">
    <location>
        <begin position="405"/>
        <end position="407"/>
    </location>
</feature>
<dbReference type="CDD" id="cd04731">
    <property type="entry name" value="HisF"/>
    <property type="match status" value="1"/>
</dbReference>
<dbReference type="FunFam" id="3.40.50.880:FF:000039">
    <property type="entry name" value="Imidazole glycerol phosphate synthase hisHF"/>
    <property type="match status" value="1"/>
</dbReference>
<feature type="active site" description="For GATase activity" evidence="13">
    <location>
        <position position="84"/>
    </location>
</feature>
<comment type="similarity">
    <text evidence="11 12">In the C-terminal section; belongs to the HisA/HisF family.</text>
</comment>
<dbReference type="EC" id="3.5.1.2" evidence="12"/>
<evidence type="ECO:0000256" key="14">
    <source>
        <dbReference type="PIRSR" id="PIRSR036936-2"/>
    </source>
</evidence>
<dbReference type="GO" id="GO:0000107">
    <property type="term" value="F:imidazoleglycerol-phosphate synthase activity"/>
    <property type="evidence" value="ECO:0007669"/>
    <property type="project" value="UniProtKB-UniRule"/>
</dbReference>
<feature type="region of interest" description="PRFAR binding" evidence="14">
    <location>
        <begin position="367"/>
        <end position="368"/>
    </location>
</feature>
<evidence type="ECO:0000313" key="18">
    <source>
        <dbReference type="Proteomes" id="UP000644660"/>
    </source>
</evidence>
<keyword evidence="7 12" id="KW-0511">Multifunctional enzyme</keyword>
<dbReference type="UniPathway" id="UPA00031">
    <property type="reaction ID" value="UER00010"/>
</dbReference>
<keyword evidence="3 12" id="KW-0378">Hydrolase</keyword>
<organism evidence="17 18">
    <name type="scientific">Maudiozyma barnettii</name>
    <dbReference type="NCBI Taxonomy" id="61262"/>
    <lineage>
        <taxon>Eukaryota</taxon>
        <taxon>Fungi</taxon>
        <taxon>Dikarya</taxon>
        <taxon>Ascomycota</taxon>
        <taxon>Saccharomycotina</taxon>
        <taxon>Saccharomycetes</taxon>
        <taxon>Saccharomycetales</taxon>
        <taxon>Saccharomycetaceae</taxon>
        <taxon>Maudiozyma</taxon>
    </lineage>
</organism>
<feature type="region of interest" description="PRFAR binding" evidence="14">
    <location>
        <begin position="526"/>
        <end position="527"/>
    </location>
</feature>
<comment type="function">
    <text evidence="10 12">IGPS catalyzes the conversion of PRFAR and glutamine to IGP, AICAR and glutamate. The glutaminase domain produces the ammonia necessary for the cyclase domain to produce IGP and AICAR from PRFAR. The ammonia is channeled to the active site of the cyclase domain.</text>
</comment>
<reference evidence="17 18" key="1">
    <citation type="submission" date="2020-05" db="EMBL/GenBank/DDBJ databases">
        <authorList>
            <person name="Casaregola S."/>
            <person name="Devillers H."/>
            <person name="Grondin C."/>
        </authorList>
    </citation>
    <scope>NUCLEOTIDE SEQUENCE [LARGE SCALE GENOMIC DNA]</scope>
    <source>
        <strain evidence="17 18">CLIB 1767</strain>
    </source>
</reference>
<keyword evidence="4 12" id="KW-0315">Glutamine amidotransferase</keyword>
<dbReference type="InterPro" id="IPR010139">
    <property type="entry name" value="Imidazole-glycPsynth_HisH"/>
</dbReference>
<evidence type="ECO:0000256" key="3">
    <source>
        <dbReference type="ARBA" id="ARBA00022801"/>
    </source>
</evidence>
<feature type="domain" description="Glutamine amidotransferase" evidence="16">
    <location>
        <begin position="7"/>
        <end position="201"/>
    </location>
</feature>
<dbReference type="Gene3D" id="3.40.50.880">
    <property type="match status" value="1"/>
</dbReference>
<dbReference type="SUPFAM" id="SSF51366">
    <property type="entry name" value="Ribulose-phoshate binding barrel"/>
    <property type="match status" value="1"/>
</dbReference>
<dbReference type="FunFam" id="3.20.20.70:FF:000094">
    <property type="entry name" value="Imidazole glycerol phosphate synthase hisHF"/>
    <property type="match status" value="1"/>
</dbReference>
<dbReference type="InterPro" id="IPR013785">
    <property type="entry name" value="Aldolase_TIM"/>
</dbReference>
<dbReference type="InterPro" id="IPR006062">
    <property type="entry name" value="His_biosynth"/>
</dbReference>
<evidence type="ECO:0000256" key="11">
    <source>
        <dbReference type="ARBA" id="ARBA00061106"/>
    </source>
</evidence>
<dbReference type="EMBL" id="CAEFZW010000011">
    <property type="protein sequence ID" value="CAB4256676.1"/>
    <property type="molecule type" value="Genomic_DNA"/>
</dbReference>
<evidence type="ECO:0000256" key="2">
    <source>
        <dbReference type="ARBA" id="ARBA00022605"/>
    </source>
</evidence>
<dbReference type="Proteomes" id="UP000644660">
    <property type="component" value="Unassembled WGS sequence"/>
</dbReference>
<comment type="pathway">
    <text evidence="1 12">Amino-acid biosynthesis; L-histidine biosynthesis; L-histidine from 5-phospho-alpha-D-ribose 1-diphosphate: step 5/9.</text>
</comment>
<evidence type="ECO:0000256" key="7">
    <source>
        <dbReference type="ARBA" id="ARBA00023268"/>
    </source>
</evidence>
<feature type="region of interest" description="PRFAR binding" evidence="14">
    <location>
        <begin position="503"/>
        <end position="504"/>
    </location>
</feature>
<evidence type="ECO:0000256" key="5">
    <source>
        <dbReference type="ARBA" id="ARBA00023102"/>
    </source>
</evidence>
<name>A0A8H2VJ36_9SACH</name>
<feature type="active site" evidence="13">
    <location>
        <position position="248"/>
    </location>
</feature>
<dbReference type="InterPro" id="IPR017926">
    <property type="entry name" value="GATASE"/>
</dbReference>
<evidence type="ECO:0000313" key="17">
    <source>
        <dbReference type="EMBL" id="CAB4256676.1"/>
    </source>
</evidence>
<feature type="binding site" evidence="14">
    <location>
        <position position="472"/>
    </location>
    <ligand>
        <name>substrate</name>
    </ligand>
</feature>
<dbReference type="AlphaFoldDB" id="A0A8H2VJ36"/>
<dbReference type="InterPro" id="IPR004651">
    <property type="entry name" value="HisF"/>
</dbReference>
<dbReference type="NCBIfam" id="TIGR01855">
    <property type="entry name" value="IMP_synth_hisH"/>
    <property type="match status" value="1"/>
</dbReference>
<dbReference type="GO" id="GO:0000105">
    <property type="term" value="P:L-histidine biosynthetic process"/>
    <property type="evidence" value="ECO:0007669"/>
    <property type="project" value="UniProtKB-UniRule"/>
</dbReference>
<dbReference type="CDD" id="cd01748">
    <property type="entry name" value="GATase1_IGP_Synthase"/>
    <property type="match status" value="1"/>
</dbReference>
<dbReference type="SUPFAM" id="SSF52317">
    <property type="entry name" value="Class I glutamine amidotransferase-like"/>
    <property type="match status" value="1"/>
</dbReference>
<evidence type="ECO:0000256" key="8">
    <source>
        <dbReference type="ARBA" id="ARBA00047838"/>
    </source>
</evidence>
<evidence type="ECO:0000256" key="10">
    <source>
        <dbReference type="ARBA" id="ARBA00055946"/>
    </source>
</evidence>
<evidence type="ECO:0000259" key="16">
    <source>
        <dbReference type="Pfam" id="PF00117"/>
    </source>
</evidence>
<dbReference type="GeneID" id="64859765"/>
<feature type="active site" description="For GATase activity" evidence="13">
    <location>
        <position position="197"/>
    </location>
</feature>
<feature type="active site" description="For GATase activity" evidence="13">
    <location>
        <position position="195"/>
    </location>
</feature>
<dbReference type="Pfam" id="PF00977">
    <property type="entry name" value="His_biosynth"/>
    <property type="match status" value="1"/>
</dbReference>
<keyword evidence="6 12" id="KW-0456">Lyase</keyword>
<dbReference type="OrthoDB" id="10254903at2759"/>
<keyword evidence="5 12" id="KW-0368">Histidine biosynthesis</keyword>
<dbReference type="GO" id="GO:0004359">
    <property type="term" value="F:glutaminase activity"/>
    <property type="evidence" value="ECO:0007669"/>
    <property type="project" value="UniProtKB-EC"/>
</dbReference>
<feature type="binding site" description="covalent" evidence="14">
    <location>
        <position position="84"/>
    </location>
    <ligand>
        <name>L-glutamine</name>
        <dbReference type="ChEBI" id="CHEBI:58359"/>
    </ligand>
</feature>
<dbReference type="PROSITE" id="PS51273">
    <property type="entry name" value="GATASE_TYPE_1"/>
    <property type="match status" value="1"/>
</dbReference>
<proteinExistence type="inferred from homology"/>
<evidence type="ECO:0000256" key="9">
    <source>
        <dbReference type="ARBA" id="ARBA00049534"/>
    </source>
</evidence>
<gene>
    <name evidence="17" type="ORF">KABA2_11S00748</name>
</gene>
<keyword evidence="17" id="KW-0808">Transferase</keyword>
<sequence length="555" mass="61311">MSKVVHVIDVESGNLQSLRNAIEHLGYEVKLVCKPQELIDANPERLIMPGVGNYGHFVNELFSRGFEQPVKDYISSGKPIMGICVGQQALFSGSVESPLSSGLGYLPYTLSRFNNENGKTVPQIGWNSITEDSPLFYGMDPYKRYYFVHSYAMILTPEIEAQLKQDGWSIAKAKYGNEEFVASLTKGNIFSTQFHPEKSGHAGLHVIDCFLQQRKSEPLPSYTELQRQSLQNDYSNNGLTRRIIACLDVRTNDQGDLVVTKGDQYDVREKENGQDVRNLGKPVELAQKYYEQGADEITFLNITSFRDCPLKDTPMLEVLKLAAKTIFVPLTVGGGIKDIIDTDGTKVPAVEVANLYFRSGADKVSIGTDAVYAAEKFYEAEGKCDGTTPIETISKAYGAQAVVISVDPKRVYVDAPTQTKNRCFETAFPDAQGRTWCWYQCTIKGGRETRDLGVWELAQACEKLGAGEVLLNCIDRDGSNAGYDLELIRQVKEAVSIPVIASSGAGKPADFEQGFKETTADACLGAGLFHRGDYTVKDVKDYLLAHGLKVRVDTK</sequence>
<dbReference type="GO" id="GO:0016829">
    <property type="term" value="F:lyase activity"/>
    <property type="evidence" value="ECO:0007669"/>
    <property type="project" value="UniProtKB-KW"/>
</dbReference>
<accession>A0A8H2VJ36</accession>
<evidence type="ECO:0000256" key="15">
    <source>
        <dbReference type="RuleBase" id="RU003657"/>
    </source>
</evidence>
<dbReference type="NCBIfam" id="TIGR00735">
    <property type="entry name" value="hisF"/>
    <property type="match status" value="1"/>
</dbReference>
<evidence type="ECO:0000256" key="13">
    <source>
        <dbReference type="PIRSR" id="PIRSR036936-1"/>
    </source>
</evidence>
<dbReference type="InterPro" id="IPR014640">
    <property type="entry name" value="IGPS_HisHF"/>
</dbReference>
<dbReference type="RefSeq" id="XP_041408520.1">
    <property type="nucleotide sequence ID" value="XM_041552586.1"/>
</dbReference>
<feature type="active site" evidence="13">
    <location>
        <position position="407"/>
    </location>
</feature>
<dbReference type="PANTHER" id="PTHR21235">
    <property type="entry name" value="IMIDAZOLE GLYCEROL PHOSPHATE SYNTHASE SUBUNIT HISF/H IGP SYNTHASE SUBUNIT HISF/H"/>
    <property type="match status" value="1"/>
</dbReference>
<protein>
    <recommendedName>
        <fullName evidence="12">Imidazole glycerol phosphate synthase hisHF</fullName>
    </recommendedName>
    <domain>
        <recommendedName>
            <fullName evidence="12">Glutaminase</fullName>
            <ecNumber evidence="12">3.5.1.2</ecNumber>
        </recommendedName>
    </domain>
    <domain>
        <recommendedName>
            <fullName evidence="12">Cyclase</fullName>
        </recommendedName>
    </domain>
</protein>
<keyword evidence="2 12" id="KW-0028">Amino-acid biosynthesis</keyword>
<evidence type="ECO:0000256" key="1">
    <source>
        <dbReference type="ARBA" id="ARBA00005091"/>
    </source>
</evidence>
<dbReference type="PROSITE" id="PS51274">
    <property type="entry name" value="GATASE_COBBQ"/>
    <property type="match status" value="1"/>
</dbReference>
<keyword evidence="18" id="KW-1185">Reference proteome</keyword>
<dbReference type="Gene3D" id="3.20.20.70">
    <property type="entry name" value="Aldolase class I"/>
    <property type="match status" value="1"/>
</dbReference>
<feature type="region of interest" description="PRFAR binding" evidence="14">
    <location>
        <begin position="477"/>
        <end position="478"/>
    </location>
</feature>
<feature type="binding site" evidence="14">
    <location>
        <position position="335"/>
    </location>
    <ligand>
        <name>substrate</name>
    </ligand>
</feature>
<dbReference type="Pfam" id="PF00117">
    <property type="entry name" value="GATase"/>
    <property type="match status" value="1"/>
</dbReference>
<dbReference type="PANTHER" id="PTHR21235:SF2">
    <property type="entry name" value="IMIDAZOLE GLYCEROL PHOSPHATE SYNTHASE HISHF"/>
    <property type="match status" value="1"/>
</dbReference>
<dbReference type="PIRSF" id="PIRSF036936">
    <property type="entry name" value="IGPS_HisHF"/>
    <property type="match status" value="1"/>
</dbReference>